<evidence type="ECO:0008006" key="13">
    <source>
        <dbReference type="Google" id="ProtNLM"/>
    </source>
</evidence>
<dbReference type="PANTHER" id="PTHR46300:SF7">
    <property type="entry name" value="P450, PUTATIVE (EUROFUNG)-RELATED"/>
    <property type="match status" value="1"/>
</dbReference>
<evidence type="ECO:0000256" key="2">
    <source>
        <dbReference type="ARBA" id="ARBA00010617"/>
    </source>
</evidence>
<evidence type="ECO:0000256" key="5">
    <source>
        <dbReference type="ARBA" id="ARBA00023002"/>
    </source>
</evidence>
<sequence>MAFLLPTIFLGLLALYVINRLRSKGNGRPLPPGPKGLPLVGNINDMPKPGILECHHWLKHKDLYGPISSVTVLGQTFIIINDSSIALELMRDRSAIHSSRPVQVFSQEMVGWKHGTAMIPYNDEWKTHRKNITKIVSTNVSLSMFDRVQEVEAAHFLVNLYESPDQLFDHIRKEAGSVILKIVYGYTTEPHDRDPFVDLAGKAMEDFAEAIVPGKWAVDIFPFLRYLPESFPGAGFKKVARRMTLHLKQTVDQPYQFVKQRMNEKKHKTSFLSQAIESIGGDAGMEFFHKWTALAMYLGGADTTVSSLMTFFLAMTLYPDVQKKAQEELDRVVGSSRLPVSADCANLPYIEAIMKETHRWHPVVPMGIPHSSTQEDVCRGYRIPKGAALLPNTWWFTHDPAVYPDPMEFRPERHLTTATHTAEPDPRNWIFGYGRRICPGRYVADNALFITIAQSLAVFNISKPVENGKVVEPQVKFEPGALSHPAPYRAVIKPRSAAHEELIQAVEKDFPFDESDAKTLENVAW</sequence>
<accession>A0A6A6AWZ2</accession>
<dbReference type="Proteomes" id="UP000799438">
    <property type="component" value="Unassembled WGS sequence"/>
</dbReference>
<evidence type="ECO:0000256" key="10">
    <source>
        <dbReference type="SAM" id="SignalP"/>
    </source>
</evidence>
<feature type="chain" id="PRO_5025478744" description="Cytochrome P450" evidence="10">
    <location>
        <begin position="24"/>
        <end position="525"/>
    </location>
</feature>
<evidence type="ECO:0000313" key="12">
    <source>
        <dbReference type="Proteomes" id="UP000799438"/>
    </source>
</evidence>
<keyword evidence="5 9" id="KW-0560">Oxidoreductase</keyword>
<dbReference type="Gene3D" id="1.10.630.10">
    <property type="entry name" value="Cytochrome P450"/>
    <property type="match status" value="1"/>
</dbReference>
<dbReference type="AlphaFoldDB" id="A0A6A6AWZ2"/>
<name>A0A6A6AWZ2_9PEZI</name>
<evidence type="ECO:0000256" key="9">
    <source>
        <dbReference type="RuleBase" id="RU000461"/>
    </source>
</evidence>
<dbReference type="EMBL" id="ML995519">
    <property type="protein sequence ID" value="KAF2136512.1"/>
    <property type="molecule type" value="Genomic_DNA"/>
</dbReference>
<proteinExistence type="inferred from homology"/>
<evidence type="ECO:0000256" key="1">
    <source>
        <dbReference type="ARBA" id="ARBA00001971"/>
    </source>
</evidence>
<gene>
    <name evidence="11" type="ORF">K452DRAFT_322394</name>
</gene>
<comment type="similarity">
    <text evidence="2 9">Belongs to the cytochrome P450 family.</text>
</comment>
<dbReference type="PANTHER" id="PTHR46300">
    <property type="entry name" value="P450, PUTATIVE (EUROFUNG)-RELATED-RELATED"/>
    <property type="match status" value="1"/>
</dbReference>
<keyword evidence="7 9" id="KW-0503">Monooxygenase</keyword>
<keyword evidence="6 8" id="KW-0408">Iron</keyword>
<feature type="binding site" description="axial binding residue" evidence="8">
    <location>
        <position position="438"/>
    </location>
    <ligand>
        <name>heme</name>
        <dbReference type="ChEBI" id="CHEBI:30413"/>
    </ligand>
    <ligandPart>
        <name>Fe</name>
        <dbReference type="ChEBI" id="CHEBI:18248"/>
    </ligandPart>
</feature>
<dbReference type="RefSeq" id="XP_033392230.1">
    <property type="nucleotide sequence ID" value="XM_033544500.1"/>
</dbReference>
<keyword evidence="10" id="KW-0732">Signal</keyword>
<feature type="signal peptide" evidence="10">
    <location>
        <begin position="1"/>
        <end position="23"/>
    </location>
</feature>
<dbReference type="GO" id="GO:0016705">
    <property type="term" value="F:oxidoreductase activity, acting on paired donors, with incorporation or reduction of molecular oxygen"/>
    <property type="evidence" value="ECO:0007669"/>
    <property type="project" value="InterPro"/>
</dbReference>
<dbReference type="GeneID" id="54301996"/>
<keyword evidence="12" id="KW-1185">Reference proteome</keyword>
<dbReference type="GO" id="GO:0005506">
    <property type="term" value="F:iron ion binding"/>
    <property type="evidence" value="ECO:0007669"/>
    <property type="project" value="InterPro"/>
</dbReference>
<dbReference type="PRINTS" id="PR00385">
    <property type="entry name" value="P450"/>
</dbReference>
<dbReference type="InterPro" id="IPR002401">
    <property type="entry name" value="Cyt_P450_E_grp-I"/>
</dbReference>
<comment type="cofactor">
    <cofactor evidence="1 8">
        <name>heme</name>
        <dbReference type="ChEBI" id="CHEBI:30413"/>
    </cofactor>
</comment>
<reference evidence="11" key="1">
    <citation type="journal article" date="2020" name="Stud. Mycol.">
        <title>101 Dothideomycetes genomes: a test case for predicting lifestyles and emergence of pathogens.</title>
        <authorList>
            <person name="Haridas S."/>
            <person name="Albert R."/>
            <person name="Binder M."/>
            <person name="Bloem J."/>
            <person name="Labutti K."/>
            <person name="Salamov A."/>
            <person name="Andreopoulos B."/>
            <person name="Baker S."/>
            <person name="Barry K."/>
            <person name="Bills G."/>
            <person name="Bluhm B."/>
            <person name="Cannon C."/>
            <person name="Castanera R."/>
            <person name="Culley D."/>
            <person name="Daum C."/>
            <person name="Ezra D."/>
            <person name="Gonzalez J."/>
            <person name="Henrissat B."/>
            <person name="Kuo A."/>
            <person name="Liang C."/>
            <person name="Lipzen A."/>
            <person name="Lutzoni F."/>
            <person name="Magnuson J."/>
            <person name="Mondo S."/>
            <person name="Nolan M."/>
            <person name="Ohm R."/>
            <person name="Pangilinan J."/>
            <person name="Park H.-J."/>
            <person name="Ramirez L."/>
            <person name="Alfaro M."/>
            <person name="Sun H."/>
            <person name="Tritt A."/>
            <person name="Yoshinaga Y."/>
            <person name="Zwiers L.-H."/>
            <person name="Turgeon B."/>
            <person name="Goodwin S."/>
            <person name="Spatafora J."/>
            <person name="Crous P."/>
            <person name="Grigoriev I."/>
        </authorList>
    </citation>
    <scope>NUCLEOTIDE SEQUENCE</scope>
    <source>
        <strain evidence="11">CBS 121167</strain>
    </source>
</reference>
<evidence type="ECO:0000256" key="8">
    <source>
        <dbReference type="PIRSR" id="PIRSR602401-1"/>
    </source>
</evidence>
<evidence type="ECO:0000313" key="11">
    <source>
        <dbReference type="EMBL" id="KAF2136512.1"/>
    </source>
</evidence>
<dbReference type="GO" id="GO:0004497">
    <property type="term" value="F:monooxygenase activity"/>
    <property type="evidence" value="ECO:0007669"/>
    <property type="project" value="UniProtKB-KW"/>
</dbReference>
<keyword evidence="4 8" id="KW-0479">Metal-binding</keyword>
<evidence type="ECO:0000256" key="6">
    <source>
        <dbReference type="ARBA" id="ARBA00023004"/>
    </source>
</evidence>
<dbReference type="Pfam" id="PF00067">
    <property type="entry name" value="p450"/>
    <property type="match status" value="1"/>
</dbReference>
<evidence type="ECO:0000256" key="4">
    <source>
        <dbReference type="ARBA" id="ARBA00022723"/>
    </source>
</evidence>
<dbReference type="InterPro" id="IPR017972">
    <property type="entry name" value="Cyt_P450_CS"/>
</dbReference>
<dbReference type="InterPro" id="IPR050364">
    <property type="entry name" value="Cytochrome_P450_fung"/>
</dbReference>
<evidence type="ECO:0000256" key="3">
    <source>
        <dbReference type="ARBA" id="ARBA00022617"/>
    </source>
</evidence>
<dbReference type="InterPro" id="IPR036396">
    <property type="entry name" value="Cyt_P450_sf"/>
</dbReference>
<organism evidence="11 12">
    <name type="scientific">Aplosporella prunicola CBS 121167</name>
    <dbReference type="NCBI Taxonomy" id="1176127"/>
    <lineage>
        <taxon>Eukaryota</taxon>
        <taxon>Fungi</taxon>
        <taxon>Dikarya</taxon>
        <taxon>Ascomycota</taxon>
        <taxon>Pezizomycotina</taxon>
        <taxon>Dothideomycetes</taxon>
        <taxon>Dothideomycetes incertae sedis</taxon>
        <taxon>Botryosphaeriales</taxon>
        <taxon>Aplosporellaceae</taxon>
        <taxon>Aplosporella</taxon>
    </lineage>
</organism>
<dbReference type="PRINTS" id="PR00463">
    <property type="entry name" value="EP450I"/>
</dbReference>
<dbReference type="GO" id="GO:0020037">
    <property type="term" value="F:heme binding"/>
    <property type="evidence" value="ECO:0007669"/>
    <property type="project" value="InterPro"/>
</dbReference>
<keyword evidence="3 8" id="KW-0349">Heme</keyword>
<dbReference type="CDD" id="cd11065">
    <property type="entry name" value="CYP64-like"/>
    <property type="match status" value="1"/>
</dbReference>
<evidence type="ECO:0000256" key="7">
    <source>
        <dbReference type="ARBA" id="ARBA00023033"/>
    </source>
</evidence>
<dbReference type="InterPro" id="IPR001128">
    <property type="entry name" value="Cyt_P450"/>
</dbReference>
<dbReference type="SUPFAM" id="SSF48264">
    <property type="entry name" value="Cytochrome P450"/>
    <property type="match status" value="1"/>
</dbReference>
<dbReference type="OrthoDB" id="2789670at2759"/>
<protein>
    <recommendedName>
        <fullName evidence="13">Cytochrome P450</fullName>
    </recommendedName>
</protein>
<dbReference type="PROSITE" id="PS00086">
    <property type="entry name" value="CYTOCHROME_P450"/>
    <property type="match status" value="1"/>
</dbReference>